<dbReference type="Proteomes" id="UP001223520">
    <property type="component" value="Chromosome"/>
</dbReference>
<dbReference type="EMBL" id="CP124543">
    <property type="protein sequence ID" value="WGV25516.1"/>
    <property type="molecule type" value="Genomic_DNA"/>
</dbReference>
<dbReference type="KEGG" id="hbq:QI031_27930"/>
<reference evidence="1 2" key="1">
    <citation type="journal article" date="2023" name="Limnol Oceanogr Lett">
        <title>Environmental adaptations by the intertidal Antarctic cyanobacterium Halotia branconii CENA392 as revealed using long-read genome sequencing.</title>
        <authorList>
            <person name="Dextro R.B."/>
            <person name="Delbaje E."/>
            <person name="Freitas P.N.N."/>
            <person name="Geraldes V."/>
            <person name="Pinto E."/>
            <person name="Long P.F."/>
            <person name="Fiore M.F."/>
        </authorList>
    </citation>
    <scope>NUCLEOTIDE SEQUENCE [LARGE SCALE GENOMIC DNA]</scope>
    <source>
        <strain evidence="1 2">CENA392</strain>
    </source>
</reference>
<dbReference type="InterPro" id="IPR036705">
    <property type="entry name" value="Ribosyl_crysJ1_sf"/>
</dbReference>
<dbReference type="EC" id="3.2.2.-" evidence="1"/>
<keyword evidence="1" id="KW-0378">Hydrolase</keyword>
<name>A0AAJ6P9C3_9CYAN</name>
<dbReference type="InterPro" id="IPR005502">
    <property type="entry name" value="Ribosyl_crysJ1"/>
</dbReference>
<evidence type="ECO:0000313" key="1">
    <source>
        <dbReference type="EMBL" id="WGV25516.1"/>
    </source>
</evidence>
<keyword evidence="2" id="KW-1185">Reference proteome</keyword>
<accession>A0AAJ6P9C3</accession>
<dbReference type="SUPFAM" id="SSF101478">
    <property type="entry name" value="ADP-ribosylglycohydrolase"/>
    <property type="match status" value="1"/>
</dbReference>
<organism evidence="1 2">
    <name type="scientific">Halotia branconii CENA392</name>
    <dbReference type="NCBI Taxonomy" id="1539056"/>
    <lineage>
        <taxon>Bacteria</taxon>
        <taxon>Bacillati</taxon>
        <taxon>Cyanobacteriota</taxon>
        <taxon>Cyanophyceae</taxon>
        <taxon>Nostocales</taxon>
        <taxon>Nodulariaceae</taxon>
        <taxon>Halotia</taxon>
    </lineage>
</organism>
<sequence length="314" mass="34961">MRYSLVSRFRGTLLGVSLGQTLAKRDQQQPQVCTDVAEIAILGAESLIALGKLNLDDWLERQLKKSPHLDTPDSVSPQAILAAIPVALFFHENKIKLRQNLLHLLKIWQDDPIVRDVTLALGYAIAQSLVEQLEPRTLIPQTIAFIGETETSVPQQLLKVNNLLKQGAGLEKVQAELNREIEWSHAIGMTFYCFLSTSEDFRLTVLRAISNNDIQKQDSWSLRSQTIAAMTGALSGAYNSIMGIPVKWQVRLSPEREITSFSQMLELADALVGMWSGVYALDLSANKTQEDESIMSDAQATLCIYAAPRVIRSR</sequence>
<dbReference type="Gene3D" id="1.10.4080.10">
    <property type="entry name" value="ADP-ribosylation/Crystallin J1"/>
    <property type="match status" value="1"/>
</dbReference>
<dbReference type="Pfam" id="PF03747">
    <property type="entry name" value="ADP_ribosyl_GH"/>
    <property type="match status" value="1"/>
</dbReference>
<evidence type="ECO:0000313" key="2">
    <source>
        <dbReference type="Proteomes" id="UP001223520"/>
    </source>
</evidence>
<proteinExistence type="predicted"/>
<gene>
    <name evidence="1" type="ORF">QI031_27930</name>
</gene>
<keyword evidence="1" id="KW-0326">Glycosidase</keyword>
<dbReference type="AlphaFoldDB" id="A0AAJ6P9C3"/>
<dbReference type="GO" id="GO:0016798">
    <property type="term" value="F:hydrolase activity, acting on glycosyl bonds"/>
    <property type="evidence" value="ECO:0007669"/>
    <property type="project" value="UniProtKB-KW"/>
</dbReference>
<protein>
    <submittedName>
        <fullName evidence="1">ADP-ribosylglycohydrolase family protein</fullName>
        <ecNumber evidence="1">3.2.2.-</ecNumber>
    </submittedName>
</protein>